<keyword evidence="1" id="KW-0808">Transferase</keyword>
<dbReference type="RefSeq" id="WP_187747520.1">
    <property type="nucleotide sequence ID" value="NZ_CP060828.1"/>
</dbReference>
<dbReference type="KEGG" id="sroi:IAG44_14370"/>
<gene>
    <name evidence="1" type="ORF">IAG44_14370</name>
</gene>
<accession>A0A7H0ICJ3</accession>
<evidence type="ECO:0000313" key="2">
    <source>
        <dbReference type="Proteomes" id="UP000516052"/>
    </source>
</evidence>
<dbReference type="AlphaFoldDB" id="A0A7H0ICJ3"/>
<keyword evidence="2" id="KW-1185">Reference proteome</keyword>
<proteinExistence type="predicted"/>
<dbReference type="Proteomes" id="UP000516052">
    <property type="component" value="Chromosome"/>
</dbReference>
<dbReference type="GO" id="GO:0016740">
    <property type="term" value="F:transferase activity"/>
    <property type="evidence" value="ECO:0007669"/>
    <property type="project" value="UniProtKB-KW"/>
</dbReference>
<dbReference type="EMBL" id="CP060828">
    <property type="protein sequence ID" value="QNP70509.1"/>
    <property type="molecule type" value="Genomic_DNA"/>
</dbReference>
<name>A0A7H0ICJ3_9ACTN</name>
<evidence type="ECO:0000313" key="1">
    <source>
        <dbReference type="EMBL" id="QNP70509.1"/>
    </source>
</evidence>
<protein>
    <submittedName>
        <fullName evidence="1">Glycosyltransferase family 2 protein</fullName>
    </submittedName>
</protein>
<organism evidence="1 2">
    <name type="scientific">Streptomyces roseirectus</name>
    <dbReference type="NCBI Taxonomy" id="2768066"/>
    <lineage>
        <taxon>Bacteria</taxon>
        <taxon>Bacillati</taxon>
        <taxon>Actinomycetota</taxon>
        <taxon>Actinomycetes</taxon>
        <taxon>Kitasatosporales</taxon>
        <taxon>Streptomycetaceae</taxon>
        <taxon>Streptomyces</taxon>
    </lineage>
</organism>
<reference evidence="1 2" key="1">
    <citation type="submission" date="2020-08" db="EMBL/GenBank/DDBJ databases">
        <title>A novel species.</title>
        <authorList>
            <person name="Gao J."/>
        </authorList>
    </citation>
    <scope>NUCLEOTIDE SEQUENCE [LARGE SCALE GENOMIC DNA]</scope>
    <source>
        <strain evidence="1 2">CRXT-G-22</strain>
    </source>
</reference>
<sequence>MDTPPVIAVIGPVEPELLATWVDHYRRLGAERFLLAFHFADHVPDRRRDELKATCEALGIAPAAVARGPWHEHTNTELRDMLRDRAGTGWHLLADADEFHTYPAPLAEVLAEAEVSGTGTVGGLMLDRVSADGRLTAWSPSPGSGLDVAYPLGGFLTHLLLRGDPRKIVLAHSSVTVDSGNHRAEGHRPANRPPVVVHHFKWRCGVREDLERRAARTADGSWQTRSPALLSEARRLLSHLSLHDGRIDVTAPDVPFRPVSLQETPLWWPEEATRLAATWRPARRSPAR</sequence>
<dbReference type="Pfam" id="PF13704">
    <property type="entry name" value="Glyco_tranf_2_4"/>
    <property type="match status" value="1"/>
</dbReference>